<evidence type="ECO:0000256" key="2">
    <source>
        <dbReference type="ARBA" id="ARBA00022448"/>
    </source>
</evidence>
<keyword evidence="3" id="KW-0406">Ion transport</keyword>
<dbReference type="Proteomes" id="UP000536442">
    <property type="component" value="Unassembled WGS sequence"/>
</dbReference>
<keyword evidence="3" id="KW-0626">Porin</keyword>
<dbReference type="GO" id="GO:0046930">
    <property type="term" value="C:pore complex"/>
    <property type="evidence" value="ECO:0007669"/>
    <property type="project" value="UniProtKB-KW"/>
</dbReference>
<proteinExistence type="inferred from homology"/>
<dbReference type="AlphaFoldDB" id="A0A851HSA3"/>
<dbReference type="EMBL" id="JABEVQ010000005">
    <property type="protein sequence ID" value="NWN91847.1"/>
    <property type="molecule type" value="Genomic_DNA"/>
</dbReference>
<evidence type="ECO:0000256" key="4">
    <source>
        <dbReference type="ARBA" id="ARBA00023136"/>
    </source>
</evidence>
<feature type="chain" id="PRO_5033023089" description="Porin" evidence="6">
    <location>
        <begin position="34"/>
        <end position="447"/>
    </location>
</feature>
<comment type="caution">
    <text evidence="7">The sequence shown here is derived from an EMBL/GenBank/DDBJ whole genome shotgun (WGS) entry which is preliminary data.</text>
</comment>
<keyword evidence="3" id="KW-0812">Transmembrane</keyword>
<evidence type="ECO:0008006" key="9">
    <source>
        <dbReference type="Google" id="ProtNLM"/>
    </source>
</evidence>
<dbReference type="GO" id="GO:0015288">
    <property type="term" value="F:porin activity"/>
    <property type="evidence" value="ECO:0007669"/>
    <property type="project" value="UniProtKB-KW"/>
</dbReference>
<keyword evidence="5" id="KW-0175">Coiled coil</keyword>
<sequence length="447" mass="48733">MTTIKKFSTKTLVKSIIAASLPLATLGATNVLAQDSAEVQELRNRVEALEHRLEGAVDTAPELERDNPYLVRDGSGIKIGGTTLSFGGFIKADVMVGSGGNGTRNAYSTGLPRNFATAANSDVSDWKTGFSARESRFSFGTKTEGVAGHTLTTYLEMDFNQDQNGLGNETVSNSYSPRMRQAYGSWNNWDFGQTYTTFTDLAALPEILNQGKMAAFIYVTQPMIRYNMAAPGGKVMVSLENPEDGFRTDLAPYDSYDDQSYPDLAVRYQIRGNYGFYSIAGVLRNFEDNDANETKTTGAVSLSARIPTIGRDDLRLQYSYGALGRYMGLFTYPDVDLAAQAGGKVEPLKTFGATAAYRHFWTPSWRSNLTVSHTEIVDDLVNPTGAPLAGGALSYFDSSTSVHANLLWAAHQNLTLGVEYAYWDFSEIAGSGSKQYEQVMASATLSF</sequence>
<gene>
    <name evidence="7" type="ORF">HLV39_10135</name>
</gene>
<keyword evidence="8" id="KW-1185">Reference proteome</keyword>
<reference evidence="7 8" key="1">
    <citation type="submission" date="2020-03" db="EMBL/GenBank/DDBJ databases">
        <title>Metagenomic, metatranscriptomic, and metabolomic analyses revealed the key microbes and metabolic features during the fermentation of ganjang, Korean traditional soy sauce.</title>
        <authorList>
            <person name="Chun B.H."/>
            <person name="Jeon C.O."/>
        </authorList>
    </citation>
    <scope>NUCLEOTIDE SEQUENCE [LARGE SCALE GENOMIC DNA]</scope>
    <source>
        <strain evidence="7 8">KG14</strain>
    </source>
</reference>
<organism evidence="7 8">
    <name type="scientific">Marinobacter adhaerens</name>
    <dbReference type="NCBI Taxonomy" id="1033846"/>
    <lineage>
        <taxon>Bacteria</taxon>
        <taxon>Pseudomonadati</taxon>
        <taxon>Pseudomonadota</taxon>
        <taxon>Gammaproteobacteria</taxon>
        <taxon>Pseudomonadales</taxon>
        <taxon>Marinobacteraceae</taxon>
        <taxon>Marinobacter</taxon>
    </lineage>
</organism>
<comment type="similarity">
    <text evidence="1">Belongs to the alphaproteobacteria porin family.</text>
</comment>
<evidence type="ECO:0000256" key="1">
    <source>
        <dbReference type="ARBA" id="ARBA00009521"/>
    </source>
</evidence>
<evidence type="ECO:0000313" key="8">
    <source>
        <dbReference type="Proteomes" id="UP000536442"/>
    </source>
</evidence>
<dbReference type="SUPFAM" id="SSF56935">
    <property type="entry name" value="Porins"/>
    <property type="match status" value="1"/>
</dbReference>
<protein>
    <recommendedName>
        <fullName evidence="9">Porin</fullName>
    </recommendedName>
</protein>
<dbReference type="Pfam" id="PF02530">
    <property type="entry name" value="Porin_2"/>
    <property type="match status" value="1"/>
</dbReference>
<feature type="coiled-coil region" evidence="5">
    <location>
        <begin position="32"/>
        <end position="66"/>
    </location>
</feature>
<keyword evidence="2" id="KW-0813">Transport</keyword>
<feature type="signal peptide" evidence="6">
    <location>
        <begin position="1"/>
        <end position="33"/>
    </location>
</feature>
<keyword evidence="6" id="KW-0732">Signal</keyword>
<evidence type="ECO:0000313" key="7">
    <source>
        <dbReference type="EMBL" id="NWN91847.1"/>
    </source>
</evidence>
<evidence type="ECO:0000256" key="3">
    <source>
        <dbReference type="ARBA" id="ARBA00023114"/>
    </source>
</evidence>
<keyword evidence="4" id="KW-0472">Membrane</keyword>
<accession>A0A851HSA3</accession>
<dbReference type="InterPro" id="IPR003684">
    <property type="entry name" value="Porin_alphabac"/>
</dbReference>
<evidence type="ECO:0000256" key="5">
    <source>
        <dbReference type="SAM" id="Coils"/>
    </source>
</evidence>
<name>A0A851HSA3_9GAMM</name>
<evidence type="ECO:0000256" key="6">
    <source>
        <dbReference type="SAM" id="SignalP"/>
    </source>
</evidence>